<dbReference type="Proteomes" id="UP000008820">
    <property type="component" value="Chromosome 1"/>
</dbReference>
<dbReference type="InterPro" id="IPR002656">
    <property type="entry name" value="Acyl_transf_3_dom"/>
</dbReference>
<dbReference type="GO" id="GO:0016747">
    <property type="term" value="F:acyltransferase activity, transferring groups other than amino-acyl groups"/>
    <property type="evidence" value="ECO:0007669"/>
    <property type="project" value="InterPro"/>
</dbReference>
<dbReference type="AlphaFoldDB" id="A0A6I8TPS9"/>
<protein>
    <recommendedName>
        <fullName evidence="1">Nose resistant-to-fluoxetine protein N-terminal domain-containing protein</fullName>
    </recommendedName>
</protein>
<dbReference type="Pfam" id="PF20146">
    <property type="entry name" value="NRF"/>
    <property type="match status" value="1"/>
</dbReference>
<dbReference type="InterPro" id="IPR052728">
    <property type="entry name" value="O2_lipid_transport_reg"/>
</dbReference>
<sequence length="816" mass="93470">MEIIMYINIVISLLGLTVAASSVIANEKQQCNRLVDQSSLEYPGLESKQQKQQSNSDSSINVTDEAKWNSMILGSNKTLPRGNLSDVDEFMLHGMPSKFPKSDPEIIFMEDEDKLKIGADEADFVAAFGKKYFSISAPFNPAYSTKVSPECKRAAKRYLTSLRAMDMWALRMHDSSAKLSSGILNGNVNQFGDYDQCLKIRGGEKNNAADQQNLQGQYCLAAIQPSVVSNAVFLQHVLSLAQSRGILTSQLSDPGHRVPRFSTVNWALCIPSACSADDVRKSLEEFLHDQTQGTGLRMEVDVEPESCQLKNTIWDRYYTNTTALVWIGFIAYIAMVCLSTYYEYKSENKNEWLTSFSLIRNTKTIFCVKEDPNDVACIHGLRFLNAFLLIVAHKSMALFYNPYINRTRMSEGLGQPWTVIGRAASLFTDPFIMFSGFLTTYSLIGRLMRGQRVKLYQEYIGRILRIAPPLAALILFCTFVLPYISSGPQWNLVVTNHGDLCKKYWWRNLMFIHNYFGFKNMCLTHTHHIGIDTELFAVSPLFIWLIWKWPKKGTITLVIIALVTTLHRFYITYKLRLANYVHFGTSVKQLFDTADNMYILPYYRLTVYLMGVILGYSCRAFKHIRLTPNQLRLGWYVSSFLLALAFFGPAPMGSIHYKYNSFHAANYAAFSPIAWCIFFSWVVFTSHLGYKNTLINLLSWRGFRVTTKMSYAVYLTQFPIFFYQVGRVRSSLYYDFVITVLFDFNEYGVIFLASYLLTVLFETPYSNIKRLLFDKRREKQPTPMLHDKQKQLDISVNSSKSIIYSADPIAKELKDR</sequence>
<evidence type="ECO:0000313" key="3">
    <source>
        <dbReference type="Proteomes" id="UP000008820"/>
    </source>
</evidence>
<dbReference type="EnsemblMetazoa" id="AAEL022657-RA">
    <property type="protein sequence ID" value="AAEL022657-PA"/>
    <property type="gene ID" value="AAEL022657"/>
</dbReference>
<dbReference type="InParanoid" id="A0A6I8TPS9"/>
<evidence type="ECO:0000259" key="1">
    <source>
        <dbReference type="SMART" id="SM00703"/>
    </source>
</evidence>
<dbReference type="InterPro" id="IPR006621">
    <property type="entry name" value="Nose-resist-to-fluoxetine_N"/>
</dbReference>
<dbReference type="PANTHER" id="PTHR11161">
    <property type="entry name" value="O-ACYLTRANSFERASE"/>
    <property type="match status" value="1"/>
</dbReference>
<reference evidence="2" key="2">
    <citation type="submission" date="2020-05" db="UniProtKB">
        <authorList>
            <consortium name="EnsemblMetazoa"/>
        </authorList>
    </citation>
    <scope>IDENTIFICATION</scope>
    <source>
        <strain evidence="2">LVP_AGWG</strain>
    </source>
</reference>
<dbReference type="OrthoDB" id="4794873at2759"/>
<keyword evidence="3" id="KW-1185">Reference proteome</keyword>
<dbReference type="Pfam" id="PF01757">
    <property type="entry name" value="Acyl_transf_3"/>
    <property type="match status" value="1"/>
</dbReference>
<reference evidence="2 3" key="1">
    <citation type="submission" date="2017-06" db="EMBL/GenBank/DDBJ databases">
        <title>Aedes aegypti genome working group (AGWG) sequencing and assembly.</title>
        <authorList>
            <consortium name="Aedes aegypti Genome Working Group (AGWG)"/>
            <person name="Matthews B.J."/>
        </authorList>
    </citation>
    <scope>NUCLEOTIDE SEQUENCE [LARGE SCALE GENOMIC DNA]</scope>
    <source>
        <strain evidence="2 3">LVP_AGWG</strain>
    </source>
</reference>
<organism evidence="2 3">
    <name type="scientific">Aedes aegypti</name>
    <name type="common">Yellowfever mosquito</name>
    <name type="synonym">Culex aegypti</name>
    <dbReference type="NCBI Taxonomy" id="7159"/>
    <lineage>
        <taxon>Eukaryota</taxon>
        <taxon>Metazoa</taxon>
        <taxon>Ecdysozoa</taxon>
        <taxon>Arthropoda</taxon>
        <taxon>Hexapoda</taxon>
        <taxon>Insecta</taxon>
        <taxon>Pterygota</taxon>
        <taxon>Neoptera</taxon>
        <taxon>Endopterygota</taxon>
        <taxon>Diptera</taxon>
        <taxon>Nematocera</taxon>
        <taxon>Culicoidea</taxon>
        <taxon>Culicidae</taxon>
        <taxon>Culicinae</taxon>
        <taxon>Aedini</taxon>
        <taxon>Aedes</taxon>
        <taxon>Stegomyia</taxon>
    </lineage>
</organism>
<accession>A0A6I8TPS9</accession>
<dbReference type="PANTHER" id="PTHR11161:SF4">
    <property type="entry name" value="DROP DEAD"/>
    <property type="match status" value="1"/>
</dbReference>
<feature type="domain" description="Nose resistant-to-fluoxetine protein N-terminal" evidence="1">
    <location>
        <begin position="148"/>
        <end position="300"/>
    </location>
</feature>
<gene>
    <name evidence="2" type="primary">5570704</name>
</gene>
<evidence type="ECO:0000313" key="2">
    <source>
        <dbReference type="EnsemblMetazoa" id="AAEL022657-PA"/>
    </source>
</evidence>
<proteinExistence type="predicted"/>
<dbReference type="SMART" id="SM00703">
    <property type="entry name" value="NRF"/>
    <property type="match status" value="1"/>
</dbReference>
<name>A0A6I8TPS9_AEDAE</name>